<dbReference type="AlphaFoldDB" id="F8ICN9"/>
<keyword evidence="2" id="KW-0378">Hydrolase</keyword>
<dbReference type="GO" id="GO:0004386">
    <property type="term" value="F:helicase activity"/>
    <property type="evidence" value="ECO:0007669"/>
    <property type="project" value="UniProtKB-KW"/>
</dbReference>
<dbReference type="Proteomes" id="UP000000292">
    <property type="component" value="Chromosome"/>
</dbReference>
<evidence type="ECO:0000313" key="2">
    <source>
        <dbReference type="EMBL" id="AEJ43704.1"/>
    </source>
</evidence>
<keyword evidence="2" id="KW-0067">ATP-binding</keyword>
<evidence type="ECO:0000313" key="3">
    <source>
        <dbReference type="Proteomes" id="UP000000292"/>
    </source>
</evidence>
<name>F8ICN9_ALIAT</name>
<protein>
    <submittedName>
        <fullName evidence="2">Putative helicase</fullName>
    </submittedName>
</protein>
<keyword evidence="2" id="KW-0347">Helicase</keyword>
<accession>F8ICN9</accession>
<dbReference type="Pfam" id="PF18135">
    <property type="entry name" value="Type_ISP_C"/>
    <property type="match status" value="1"/>
</dbReference>
<feature type="domain" description="Type ISP restriction-modification enzyme LLaBIII C-terminal specificity" evidence="1">
    <location>
        <begin position="2"/>
        <end position="65"/>
    </location>
</feature>
<proteinExistence type="predicted"/>
<evidence type="ECO:0000259" key="1">
    <source>
        <dbReference type="Pfam" id="PF18135"/>
    </source>
</evidence>
<dbReference type="HOGENOM" id="CLU_157815_0_1_9"/>
<dbReference type="RefSeq" id="WP_014464568.1">
    <property type="nucleotide sequence ID" value="NC_017167.1"/>
</dbReference>
<dbReference type="eggNOG" id="COG0286">
    <property type="taxonomic scope" value="Bacteria"/>
</dbReference>
<dbReference type="KEGG" id="aad:TC41_1781"/>
<dbReference type="PATRIC" id="fig|1048834.4.peg.1688"/>
<keyword evidence="2" id="KW-0547">Nucleotide-binding</keyword>
<dbReference type="InterPro" id="IPR041635">
    <property type="entry name" value="Type_ISP_LLaBIII_C"/>
</dbReference>
<gene>
    <name evidence="2" type="ordered locus">TC41_1781</name>
</gene>
<reference evidence="2 3" key="1">
    <citation type="journal article" date="2011" name="J. Bacteriol.">
        <title>Complete Genome Sequence of Alicyclobacillus acidocaldarius Strain Tc-4-1.</title>
        <authorList>
            <person name="Chen Y."/>
            <person name="He Y."/>
            <person name="Zhang B."/>
            <person name="Yang J."/>
            <person name="Li W."/>
            <person name="Dong Z."/>
            <person name="Hu S."/>
        </authorList>
    </citation>
    <scope>NUCLEOTIDE SEQUENCE [LARGE SCALE GENOMIC DNA]</scope>
    <source>
        <strain evidence="2 3">Tc-4-1</strain>
    </source>
</reference>
<dbReference type="STRING" id="1048834.TC41_1781"/>
<sequence>MVVNEWITLRGIPEEAFHYQVNGRSPIEWIVEQYQIKRDRASGIVNDPNAWARETAQDPRYIVDLVKRAVRVAVETLKVIRQLPPALE</sequence>
<reference evidence="3" key="2">
    <citation type="submission" date="2011-06" db="EMBL/GenBank/DDBJ databases">
        <title>The complete genome sequence of Alicyclobacillus acidocaldarius sp. Tc-4-1.</title>
        <authorList>
            <person name="Chen Y."/>
            <person name="He Y."/>
            <person name="Dong Z."/>
            <person name="Hu S."/>
        </authorList>
    </citation>
    <scope>NUCLEOTIDE SEQUENCE [LARGE SCALE GENOMIC DNA]</scope>
    <source>
        <strain evidence="3">Tc-4-1</strain>
    </source>
</reference>
<dbReference type="EMBL" id="CP002902">
    <property type="protein sequence ID" value="AEJ43704.1"/>
    <property type="molecule type" value="Genomic_DNA"/>
</dbReference>
<organism evidence="2 3">
    <name type="scientific">Alicyclobacillus acidocaldarius (strain Tc-4-1)</name>
    <name type="common">Bacillus acidocaldarius</name>
    <dbReference type="NCBI Taxonomy" id="1048834"/>
    <lineage>
        <taxon>Bacteria</taxon>
        <taxon>Bacillati</taxon>
        <taxon>Bacillota</taxon>
        <taxon>Bacilli</taxon>
        <taxon>Bacillales</taxon>
        <taxon>Alicyclobacillaceae</taxon>
        <taxon>Alicyclobacillus</taxon>
    </lineage>
</organism>